<evidence type="ECO:0000313" key="1">
    <source>
        <dbReference type="EMBL" id="RIB12823.1"/>
    </source>
</evidence>
<sequence length="108" mass="12101">MNNGKELYKSNFSNMYLSIWNSCKNKQCKEFVWEFKQASSMILLTSELVDNIDSLELLLMVNVDKSPEKIANKLPGEIANKLLGAANELSRKIANKLPGATITNKPIP</sequence>
<dbReference type="Proteomes" id="UP000266673">
    <property type="component" value="Unassembled WGS sequence"/>
</dbReference>
<evidence type="ECO:0000313" key="2">
    <source>
        <dbReference type="Proteomes" id="UP000266673"/>
    </source>
</evidence>
<organism evidence="1 2">
    <name type="scientific">Gigaspora rosea</name>
    <dbReference type="NCBI Taxonomy" id="44941"/>
    <lineage>
        <taxon>Eukaryota</taxon>
        <taxon>Fungi</taxon>
        <taxon>Fungi incertae sedis</taxon>
        <taxon>Mucoromycota</taxon>
        <taxon>Glomeromycotina</taxon>
        <taxon>Glomeromycetes</taxon>
        <taxon>Diversisporales</taxon>
        <taxon>Gigasporaceae</taxon>
        <taxon>Gigaspora</taxon>
    </lineage>
</organism>
<comment type="caution">
    <text evidence="1">The sequence shown here is derived from an EMBL/GenBank/DDBJ whole genome shotgun (WGS) entry which is preliminary data.</text>
</comment>
<proteinExistence type="predicted"/>
<gene>
    <name evidence="1" type="ORF">C2G38_2199591</name>
</gene>
<reference evidence="1 2" key="1">
    <citation type="submission" date="2018-06" db="EMBL/GenBank/DDBJ databases">
        <title>Comparative genomics reveals the genomic features of Rhizophagus irregularis, R. cerebriforme, R. diaphanum and Gigaspora rosea, and their symbiotic lifestyle signature.</title>
        <authorList>
            <person name="Morin E."/>
            <person name="San Clemente H."/>
            <person name="Chen E.C.H."/>
            <person name="De La Providencia I."/>
            <person name="Hainaut M."/>
            <person name="Kuo A."/>
            <person name="Kohler A."/>
            <person name="Murat C."/>
            <person name="Tang N."/>
            <person name="Roy S."/>
            <person name="Loubradou J."/>
            <person name="Henrissat B."/>
            <person name="Grigoriev I.V."/>
            <person name="Corradi N."/>
            <person name="Roux C."/>
            <person name="Martin F.M."/>
        </authorList>
    </citation>
    <scope>NUCLEOTIDE SEQUENCE [LARGE SCALE GENOMIC DNA]</scope>
    <source>
        <strain evidence="1 2">DAOM 194757</strain>
    </source>
</reference>
<dbReference type="AlphaFoldDB" id="A0A397UZ22"/>
<dbReference type="EMBL" id="QKWP01000985">
    <property type="protein sequence ID" value="RIB12823.1"/>
    <property type="molecule type" value="Genomic_DNA"/>
</dbReference>
<accession>A0A397UZ22</accession>
<name>A0A397UZ22_9GLOM</name>
<keyword evidence="2" id="KW-1185">Reference proteome</keyword>
<protein>
    <submittedName>
        <fullName evidence="1">Uncharacterized protein</fullName>
    </submittedName>
</protein>